<keyword evidence="2" id="KW-1185">Reference proteome</keyword>
<evidence type="ECO:0000313" key="1">
    <source>
        <dbReference type="EMBL" id="CAB0016496.1"/>
    </source>
</evidence>
<dbReference type="AlphaFoldDB" id="A0A6H5HPL8"/>
<name>A0A6H5HPL8_9HEMI</name>
<dbReference type="OrthoDB" id="3427at2759"/>
<reference evidence="1 2" key="1">
    <citation type="submission" date="2020-02" db="EMBL/GenBank/DDBJ databases">
        <authorList>
            <person name="Ferguson B K."/>
        </authorList>
    </citation>
    <scope>NUCLEOTIDE SEQUENCE [LARGE SCALE GENOMIC DNA]</scope>
</reference>
<gene>
    <name evidence="1" type="ORF">NTEN_LOCUS20666</name>
</gene>
<accession>A0A6H5HPL8</accession>
<evidence type="ECO:0000313" key="2">
    <source>
        <dbReference type="Proteomes" id="UP000479000"/>
    </source>
</evidence>
<sequence length="79" mass="9326">MRYTPSMHYMPTMRYTPTMRYSPKMRCMPPMCGNFFFLISVNYKVEVFDPRTGGFMQSTQGIGMHVEVRDPDMKTILSR</sequence>
<dbReference type="Proteomes" id="UP000479000">
    <property type="component" value="Unassembled WGS sequence"/>
</dbReference>
<proteinExistence type="predicted"/>
<organism evidence="1 2">
    <name type="scientific">Nesidiocoris tenuis</name>
    <dbReference type="NCBI Taxonomy" id="355587"/>
    <lineage>
        <taxon>Eukaryota</taxon>
        <taxon>Metazoa</taxon>
        <taxon>Ecdysozoa</taxon>
        <taxon>Arthropoda</taxon>
        <taxon>Hexapoda</taxon>
        <taxon>Insecta</taxon>
        <taxon>Pterygota</taxon>
        <taxon>Neoptera</taxon>
        <taxon>Paraneoptera</taxon>
        <taxon>Hemiptera</taxon>
        <taxon>Heteroptera</taxon>
        <taxon>Panheteroptera</taxon>
        <taxon>Cimicomorpha</taxon>
        <taxon>Miridae</taxon>
        <taxon>Dicyphina</taxon>
        <taxon>Nesidiocoris</taxon>
    </lineage>
</organism>
<feature type="non-terminal residue" evidence="1">
    <location>
        <position position="79"/>
    </location>
</feature>
<dbReference type="EMBL" id="CADCXU010030394">
    <property type="protein sequence ID" value="CAB0016496.1"/>
    <property type="molecule type" value="Genomic_DNA"/>
</dbReference>
<protein>
    <submittedName>
        <fullName evidence="1">Uncharacterized protein</fullName>
    </submittedName>
</protein>